<dbReference type="KEGG" id="pca:Pcar_1275"/>
<dbReference type="OrthoDB" id="9782725at2"/>
<dbReference type="AlphaFoldDB" id="Q3A533"/>
<proteinExistence type="predicted"/>
<gene>
    <name evidence="1" type="ordered locus">Pcar_1275</name>
</gene>
<dbReference type="Pfam" id="PF06293">
    <property type="entry name" value="Kdo"/>
    <property type="match status" value="1"/>
</dbReference>
<name>Q3A533_SYNC1</name>
<dbReference type="UniPathway" id="UPA00958"/>
<dbReference type="SUPFAM" id="SSF56112">
    <property type="entry name" value="Protein kinase-like (PK-like)"/>
    <property type="match status" value="1"/>
</dbReference>
<evidence type="ECO:0000313" key="1">
    <source>
        <dbReference type="EMBL" id="ABA88524.1"/>
    </source>
</evidence>
<keyword evidence="1" id="KW-0808">Transferase</keyword>
<dbReference type="RefSeq" id="WP_011340999.1">
    <property type="nucleotide sequence ID" value="NC_007498.2"/>
</dbReference>
<keyword evidence="1" id="KW-0418">Kinase</keyword>
<dbReference type="NCBIfam" id="NF011703">
    <property type="entry name" value="PRK15123.1"/>
    <property type="match status" value="1"/>
</dbReference>
<dbReference type="HOGENOM" id="CLU_081267_0_0_7"/>
<reference evidence="1 2" key="2">
    <citation type="journal article" date="2012" name="BMC Genomics">
        <title>The genome of Pelobacter carbinolicus reveals surprising metabolic capabilities and physiological features.</title>
        <authorList>
            <person name="Aklujkar M."/>
            <person name="Haveman S.A."/>
            <person name="Didonato R.Jr."/>
            <person name="Chertkov O."/>
            <person name="Han C.S."/>
            <person name="Land M.L."/>
            <person name="Brown P."/>
            <person name="Lovley D.R."/>
        </authorList>
    </citation>
    <scope>NUCLEOTIDE SEQUENCE [LARGE SCALE GENOMIC DNA]</scope>
    <source>
        <strain evidence="2">DSM 2380 / NBRC 103641 / GraBd1</strain>
    </source>
</reference>
<keyword evidence="2" id="KW-1185">Reference proteome</keyword>
<dbReference type="GO" id="GO:0009244">
    <property type="term" value="P:lipopolysaccharide core region biosynthetic process"/>
    <property type="evidence" value="ECO:0007669"/>
    <property type="project" value="UniProtKB-UniPathway"/>
</dbReference>
<dbReference type="STRING" id="338963.Pcar_1275"/>
<dbReference type="GO" id="GO:0016301">
    <property type="term" value="F:kinase activity"/>
    <property type="evidence" value="ECO:0007669"/>
    <property type="project" value="UniProtKB-KW"/>
</dbReference>
<dbReference type="PIRSF" id="PIRSF037318">
    <property type="entry name" value="RfaP"/>
    <property type="match status" value="1"/>
</dbReference>
<dbReference type="InterPro" id="IPR017172">
    <property type="entry name" value="Lsacc_core_hep_kinase_RfaP"/>
</dbReference>
<dbReference type="Proteomes" id="UP000002534">
    <property type="component" value="Chromosome"/>
</dbReference>
<reference evidence="2" key="1">
    <citation type="submission" date="2005-10" db="EMBL/GenBank/DDBJ databases">
        <title>Complete sequence of Pelobacter carbinolicus DSM 2380.</title>
        <authorList>
            <person name="Copeland A."/>
            <person name="Lucas S."/>
            <person name="Lapidus A."/>
            <person name="Barry K."/>
            <person name="Detter J.C."/>
            <person name="Glavina T."/>
            <person name="Hammon N."/>
            <person name="Israni S."/>
            <person name="Pitluck S."/>
            <person name="Chertkov O."/>
            <person name="Schmutz J."/>
            <person name="Larimer F."/>
            <person name="Land M."/>
            <person name="Kyrpides N."/>
            <person name="Ivanova N."/>
            <person name="Richardson P."/>
        </authorList>
    </citation>
    <scope>NUCLEOTIDE SEQUENCE [LARGE SCALE GENOMIC DNA]</scope>
    <source>
        <strain evidence="2">DSM 2380 / NBRC 103641 / GraBd1</strain>
    </source>
</reference>
<evidence type="ECO:0000313" key="2">
    <source>
        <dbReference type="Proteomes" id="UP000002534"/>
    </source>
</evidence>
<organism evidence="1 2">
    <name type="scientific">Syntrophotalea carbinolica (strain DSM 2380 / NBRC 103641 / GraBd1)</name>
    <name type="common">Pelobacter carbinolicus</name>
    <dbReference type="NCBI Taxonomy" id="338963"/>
    <lineage>
        <taxon>Bacteria</taxon>
        <taxon>Pseudomonadati</taxon>
        <taxon>Thermodesulfobacteriota</taxon>
        <taxon>Desulfuromonadia</taxon>
        <taxon>Desulfuromonadales</taxon>
        <taxon>Syntrophotaleaceae</taxon>
        <taxon>Syntrophotalea</taxon>
    </lineage>
</organism>
<dbReference type="eggNOG" id="COG0515">
    <property type="taxonomic scope" value="Bacteria"/>
</dbReference>
<protein>
    <submittedName>
        <fullName evidence="1">Lipopolysaccharide kinase</fullName>
    </submittedName>
</protein>
<sequence>MQIWLADELRHMAPQGPKATFDWVMGLAGESVRRIERRHTFRVELGGRDYFVKQHYGLTWADIVGEVIRLRRPVLGAGNEYRMTALLNCIGIDTAQLVAFGVDGRWPTTQRSFIITRALPQSCTLNELCMQWKQQPSAKLKRQLIRAVGEIVAKMHGAGINHRDLYVNHFRLPLNWLENPIGEPPLFLMDLHRAQEHTVLSYRWRVKDLAALLFSVLGKPLSKRDHLRFLQTYFGERSLSRIFEANGGLFRAITEKAEAILHQQERRIKRKSAANRDE</sequence>
<accession>Q3A533</accession>
<dbReference type="InterPro" id="IPR011009">
    <property type="entry name" value="Kinase-like_dom_sf"/>
</dbReference>
<dbReference type="EMBL" id="CP000142">
    <property type="protein sequence ID" value="ABA88524.1"/>
    <property type="molecule type" value="Genomic_DNA"/>
</dbReference>